<reference evidence="13" key="1">
    <citation type="journal article" date="2019" name="Int. J. Syst. Evol. Microbiol.">
        <title>The Global Catalogue of Microorganisms (GCM) 10K type strain sequencing project: providing services to taxonomists for standard genome sequencing and annotation.</title>
        <authorList>
            <consortium name="The Broad Institute Genomics Platform"/>
            <consortium name="The Broad Institute Genome Sequencing Center for Infectious Disease"/>
            <person name="Wu L."/>
            <person name="Ma J."/>
        </authorList>
    </citation>
    <scope>NUCLEOTIDE SEQUENCE [LARGE SCALE GENOMIC DNA]</scope>
    <source>
        <strain evidence="13">JCM 32226</strain>
    </source>
</reference>
<evidence type="ECO:0000313" key="13">
    <source>
        <dbReference type="Proteomes" id="UP001501321"/>
    </source>
</evidence>
<dbReference type="RefSeq" id="WP_345013695.1">
    <property type="nucleotide sequence ID" value="NZ_BAABFC010000017.1"/>
</dbReference>
<organism evidence="12 13">
    <name type="scientific">Pseudaeromonas paramecii</name>
    <dbReference type="NCBI Taxonomy" id="2138166"/>
    <lineage>
        <taxon>Bacteria</taxon>
        <taxon>Pseudomonadati</taxon>
        <taxon>Pseudomonadota</taxon>
        <taxon>Gammaproteobacteria</taxon>
        <taxon>Aeromonadales</taxon>
        <taxon>Aeromonadaceae</taxon>
        <taxon>Pseudaeromonas</taxon>
    </lineage>
</organism>
<accession>A0ABP8QDY8</accession>
<dbReference type="PANTHER" id="PTHR37468:SF1">
    <property type="entry name" value="SULFATE TRANSPORTER CYSZ"/>
    <property type="match status" value="1"/>
</dbReference>
<gene>
    <name evidence="11 12" type="primary">cysZ</name>
    <name evidence="12" type="ORF">GCM10023095_25450</name>
</gene>
<feature type="transmembrane region" description="Helical" evidence="11">
    <location>
        <begin position="29"/>
        <end position="52"/>
    </location>
</feature>
<evidence type="ECO:0000256" key="8">
    <source>
        <dbReference type="ARBA" id="ARBA00023032"/>
    </source>
</evidence>
<feature type="transmembrane region" description="Helical" evidence="11">
    <location>
        <begin position="72"/>
        <end position="98"/>
    </location>
</feature>
<dbReference type="InterPro" id="IPR022985">
    <property type="entry name" value="Sulfate_CysZ"/>
</dbReference>
<dbReference type="InterPro" id="IPR050480">
    <property type="entry name" value="CysZ-like"/>
</dbReference>
<evidence type="ECO:0000256" key="11">
    <source>
        <dbReference type="HAMAP-Rule" id="MF_00468"/>
    </source>
</evidence>
<evidence type="ECO:0000256" key="7">
    <source>
        <dbReference type="ARBA" id="ARBA00022989"/>
    </source>
</evidence>
<keyword evidence="3 11" id="KW-1003">Cell membrane</keyword>
<comment type="similarity">
    <text evidence="11">Belongs to the CysZ family.</text>
</comment>
<evidence type="ECO:0000256" key="2">
    <source>
        <dbReference type="ARBA" id="ARBA00022448"/>
    </source>
</evidence>
<protein>
    <recommendedName>
        <fullName evidence="11">Sulfate transporter CysZ</fullName>
    </recommendedName>
</protein>
<comment type="caution">
    <text evidence="12">The sequence shown here is derived from an EMBL/GenBank/DDBJ whole genome shotgun (WGS) entry which is preliminary data.</text>
</comment>
<keyword evidence="7 11" id="KW-1133">Transmembrane helix</keyword>
<evidence type="ECO:0000256" key="3">
    <source>
        <dbReference type="ARBA" id="ARBA00022475"/>
    </source>
</evidence>
<keyword evidence="4 11" id="KW-0997">Cell inner membrane</keyword>
<keyword evidence="8 11" id="KW-0764">Sulfate transport</keyword>
<keyword evidence="2 11" id="KW-0813">Transport</keyword>
<evidence type="ECO:0000256" key="9">
    <source>
        <dbReference type="ARBA" id="ARBA00023136"/>
    </source>
</evidence>
<keyword evidence="9 11" id="KW-0472">Membrane</keyword>
<keyword evidence="10 11" id="KW-0198">Cysteine biosynthesis</keyword>
<dbReference type="Proteomes" id="UP001501321">
    <property type="component" value="Unassembled WGS sequence"/>
</dbReference>
<feature type="transmembrane region" description="Helical" evidence="11">
    <location>
        <begin position="143"/>
        <end position="161"/>
    </location>
</feature>
<keyword evidence="6 11" id="KW-0812">Transmembrane</keyword>
<dbReference type="NCBIfam" id="NF003433">
    <property type="entry name" value="PRK04949.1"/>
    <property type="match status" value="1"/>
</dbReference>
<comment type="subcellular location">
    <subcellularLocation>
        <location evidence="11">Cell inner membrane</location>
        <topology evidence="11">Multi-pass membrane protein</topology>
    </subcellularLocation>
    <subcellularLocation>
        <location evidence="1">Membrane</location>
        <topology evidence="1">Multi-pass membrane protein</topology>
    </subcellularLocation>
</comment>
<keyword evidence="13" id="KW-1185">Reference proteome</keyword>
<keyword evidence="5 11" id="KW-0028">Amino-acid biosynthesis</keyword>
<dbReference type="InterPro" id="IPR059112">
    <property type="entry name" value="CysZ/EI24"/>
</dbReference>
<proteinExistence type="inferred from homology"/>
<evidence type="ECO:0000256" key="10">
    <source>
        <dbReference type="ARBA" id="ARBA00023192"/>
    </source>
</evidence>
<evidence type="ECO:0000256" key="4">
    <source>
        <dbReference type="ARBA" id="ARBA00022519"/>
    </source>
</evidence>
<feature type="transmembrane region" description="Helical" evidence="11">
    <location>
        <begin position="207"/>
        <end position="240"/>
    </location>
</feature>
<evidence type="ECO:0000313" key="12">
    <source>
        <dbReference type="EMBL" id="GAA4501774.1"/>
    </source>
</evidence>
<name>A0ABP8QDY8_9GAMM</name>
<comment type="function">
    <text evidence="11">High affinity, high specificity proton-dependent sulfate transporter, which mediates sulfate uptake. Provides the sulfur source for the cysteine synthesis pathway.</text>
</comment>
<evidence type="ECO:0000256" key="1">
    <source>
        <dbReference type="ARBA" id="ARBA00004141"/>
    </source>
</evidence>
<dbReference type="PANTHER" id="PTHR37468">
    <property type="entry name" value="SULFATE TRANSPORTER CYSZ"/>
    <property type="match status" value="1"/>
</dbReference>
<dbReference type="Pfam" id="PF07264">
    <property type="entry name" value="EI24"/>
    <property type="match status" value="1"/>
</dbReference>
<evidence type="ECO:0000256" key="5">
    <source>
        <dbReference type="ARBA" id="ARBA00022605"/>
    </source>
</evidence>
<dbReference type="HAMAP" id="MF_00468">
    <property type="entry name" value="CysZ"/>
    <property type="match status" value="1"/>
</dbReference>
<evidence type="ECO:0000256" key="6">
    <source>
        <dbReference type="ARBA" id="ARBA00022692"/>
    </source>
</evidence>
<sequence length="251" mass="28283">MIQNLSRRSGLGYFLTGAKLIVQPGLRQFVLLPLLANIVLFSLALWAAVYQIGNLNHWLENGLPHWLSWLSWLLWPLAILVLLLCVAILFGTLANWIAAPFNGLLAERVEQHLTGQALPDTSVTALIKDLPRIFKREWLKFKYFLPKALGCLVLFFIPVVGQTLAPVLWFVFGAWMMSIQYCDYPFDNHKIPFNTMRQALGQRRISTLGFGAVVTLVTTVPLLNLVVMPIAVCGATLMWVEQHRDGMLSGR</sequence>
<dbReference type="EMBL" id="BAABFC010000017">
    <property type="protein sequence ID" value="GAA4501774.1"/>
    <property type="molecule type" value="Genomic_DNA"/>
</dbReference>